<dbReference type="STRING" id="1796646.A4V02_05700"/>
<keyword evidence="1" id="KW-1133">Transmembrane helix</keyword>
<accession>A0A1B1S904</accession>
<dbReference type="EMBL" id="CP015402">
    <property type="protein sequence ID" value="ANU63267.1"/>
    <property type="molecule type" value="Genomic_DNA"/>
</dbReference>
<organism evidence="2 3">
    <name type="scientific">Muribaculum intestinale</name>
    <dbReference type="NCBI Taxonomy" id="1796646"/>
    <lineage>
        <taxon>Bacteria</taxon>
        <taxon>Pseudomonadati</taxon>
        <taxon>Bacteroidota</taxon>
        <taxon>Bacteroidia</taxon>
        <taxon>Bacteroidales</taxon>
        <taxon>Muribaculaceae</taxon>
        <taxon>Muribaculum</taxon>
    </lineage>
</organism>
<protein>
    <submittedName>
        <fullName evidence="2">Uncharacterized protein</fullName>
    </submittedName>
</protein>
<dbReference type="AlphaFoldDB" id="A0A1B1S904"/>
<keyword evidence="1" id="KW-0472">Membrane</keyword>
<dbReference type="Proteomes" id="UP000186351">
    <property type="component" value="Chromosome"/>
</dbReference>
<keyword evidence="1" id="KW-0812">Transmembrane</keyword>
<accession>A0A1Z2XJN9</accession>
<reference evidence="3" key="1">
    <citation type="submission" date="2016-04" db="EMBL/GenBank/DDBJ databases">
        <title>Complete Genome Sequences of Twelve Strains of a Stable Defined Moderately Diverse Mouse Microbiota 2 (sDMDMm2).</title>
        <authorList>
            <person name="Uchimura Y."/>
            <person name="Wyss M."/>
            <person name="Brugiroux S."/>
            <person name="Limenitakis J.P."/>
            <person name="Stecher B."/>
            <person name="McCoy K.D."/>
            <person name="Macpherson A.J."/>
        </authorList>
    </citation>
    <scope>NUCLEOTIDE SEQUENCE [LARGE SCALE GENOMIC DNA]</scope>
    <source>
        <strain evidence="3">YL27</strain>
    </source>
</reference>
<proteinExistence type="predicted"/>
<name>A0A1B1S904_9BACT</name>
<gene>
    <name evidence="2" type="ORF">A4V02_05700</name>
</gene>
<sequence>MLDAQMCACSQWYYPLVDFACDNCSICYLRAFLYVLSKAGQTRESLWPGQNIQMIQIGRYKLGFAPLSMIVVFIVLSVCAIVAAFQHARPEWSMPLSHIIIINEGMALLATLVYGMFVHFAIAIINRLKK</sequence>
<feature type="transmembrane region" description="Helical" evidence="1">
    <location>
        <begin position="105"/>
        <end position="125"/>
    </location>
</feature>
<evidence type="ECO:0000313" key="3">
    <source>
        <dbReference type="Proteomes" id="UP000186351"/>
    </source>
</evidence>
<feature type="transmembrane region" description="Helical" evidence="1">
    <location>
        <begin position="62"/>
        <end position="85"/>
    </location>
</feature>
<dbReference type="KEGG" id="pary:A4V02_05700"/>
<evidence type="ECO:0000313" key="2">
    <source>
        <dbReference type="EMBL" id="ANU63267.1"/>
    </source>
</evidence>
<evidence type="ECO:0000256" key="1">
    <source>
        <dbReference type="SAM" id="Phobius"/>
    </source>
</evidence>
<keyword evidence="3" id="KW-1185">Reference proteome</keyword>